<dbReference type="Proteomes" id="UP001162480">
    <property type="component" value="Chromosome 7"/>
</dbReference>
<keyword evidence="2" id="KW-1185">Reference proteome</keyword>
<evidence type="ECO:0000313" key="2">
    <source>
        <dbReference type="Proteomes" id="UP001162480"/>
    </source>
</evidence>
<proteinExistence type="predicted"/>
<reference evidence="1" key="1">
    <citation type="submission" date="2023-08" db="EMBL/GenBank/DDBJ databases">
        <authorList>
            <person name="Alioto T."/>
            <person name="Alioto T."/>
            <person name="Gomez Garrido J."/>
        </authorList>
    </citation>
    <scope>NUCLEOTIDE SEQUENCE</scope>
</reference>
<dbReference type="AlphaFoldDB" id="A0AA36F5S0"/>
<gene>
    <name evidence="1" type="ORF">OCTVUL_1B009290</name>
</gene>
<sequence>MLSSGCLLRCDIDCRLLLKERWLTHTNIHILPSYMHTHTQLKHCLIFLFSVECSPSHFHCTHTQTFTYLPFTYIYTHIELKCSHYQFAITPTFLFIYHSFLSHSYVVTGKNTRVLL</sequence>
<name>A0AA36F5S0_OCTVU</name>
<protein>
    <submittedName>
        <fullName evidence="1">Uncharacterized protein</fullName>
    </submittedName>
</protein>
<dbReference type="EMBL" id="OX597820">
    <property type="protein sequence ID" value="CAI9725389.1"/>
    <property type="molecule type" value="Genomic_DNA"/>
</dbReference>
<evidence type="ECO:0000313" key="1">
    <source>
        <dbReference type="EMBL" id="CAI9725389.1"/>
    </source>
</evidence>
<organism evidence="1 2">
    <name type="scientific">Octopus vulgaris</name>
    <name type="common">Common octopus</name>
    <dbReference type="NCBI Taxonomy" id="6645"/>
    <lineage>
        <taxon>Eukaryota</taxon>
        <taxon>Metazoa</taxon>
        <taxon>Spiralia</taxon>
        <taxon>Lophotrochozoa</taxon>
        <taxon>Mollusca</taxon>
        <taxon>Cephalopoda</taxon>
        <taxon>Coleoidea</taxon>
        <taxon>Octopodiformes</taxon>
        <taxon>Octopoda</taxon>
        <taxon>Incirrata</taxon>
        <taxon>Octopodidae</taxon>
        <taxon>Octopus</taxon>
    </lineage>
</organism>
<accession>A0AA36F5S0</accession>